<dbReference type="PROSITE" id="PS00061">
    <property type="entry name" value="ADH_SHORT"/>
    <property type="match status" value="1"/>
</dbReference>
<dbReference type="InterPro" id="IPR020904">
    <property type="entry name" value="Sc_DH/Rdtase_CS"/>
</dbReference>
<accession>A0A0F9MUN5</accession>
<dbReference type="EMBL" id="LAZR01004182">
    <property type="protein sequence ID" value="KKN11020.1"/>
    <property type="molecule type" value="Genomic_DNA"/>
</dbReference>
<comment type="similarity">
    <text evidence="1">Belongs to the short-chain dehydrogenases/reductases (SDR) family.</text>
</comment>
<evidence type="ECO:0000313" key="4">
    <source>
        <dbReference type="EMBL" id="KKN11020.1"/>
    </source>
</evidence>
<sequence>MHVDGRTVIVTGASSGIGRATAHEFARRRAHVVLASRSRDKLDALAGELADYPGRRLVVATDVTDRLAVEALVRRTVEEFGGVDVLVNNAGVGLFAPIATGSLDNMHHLFNVNFWGAVHCIQAIVPYMRRQRRGHIVNVSSVAGKVATPYLGAYSATKFALTAVSNALRSELAGTGIGVSTVYPGLTDTSFQENMLREVDVPDLPAYLRTAGPAAVGRRIVQAVRWNLRDTYVTLADFAAVNAYPLAPALADWALRLFWLGPGARLSVEGTPFEAIGELAEPSAADASEPPSESP</sequence>
<reference evidence="4" key="1">
    <citation type="journal article" date="2015" name="Nature">
        <title>Complex archaea that bridge the gap between prokaryotes and eukaryotes.</title>
        <authorList>
            <person name="Spang A."/>
            <person name="Saw J.H."/>
            <person name="Jorgensen S.L."/>
            <person name="Zaremba-Niedzwiedzka K."/>
            <person name="Martijn J."/>
            <person name="Lind A.E."/>
            <person name="van Eijk R."/>
            <person name="Schleper C."/>
            <person name="Guy L."/>
            <person name="Ettema T.J."/>
        </authorList>
    </citation>
    <scope>NUCLEOTIDE SEQUENCE</scope>
</reference>
<dbReference type="SUPFAM" id="SSF51735">
    <property type="entry name" value="NAD(P)-binding Rossmann-fold domains"/>
    <property type="match status" value="1"/>
</dbReference>
<dbReference type="PRINTS" id="PR00081">
    <property type="entry name" value="GDHRDH"/>
</dbReference>
<organism evidence="4">
    <name type="scientific">marine sediment metagenome</name>
    <dbReference type="NCBI Taxonomy" id="412755"/>
    <lineage>
        <taxon>unclassified sequences</taxon>
        <taxon>metagenomes</taxon>
        <taxon>ecological metagenomes</taxon>
    </lineage>
</organism>
<keyword evidence="2" id="KW-0560">Oxidoreductase</keyword>
<dbReference type="AlphaFoldDB" id="A0A0F9MUN5"/>
<protein>
    <recommendedName>
        <fullName evidence="3">Ketoreductase domain-containing protein</fullName>
    </recommendedName>
</protein>
<dbReference type="InterPro" id="IPR036291">
    <property type="entry name" value="NAD(P)-bd_dom_sf"/>
</dbReference>
<dbReference type="SMART" id="SM00822">
    <property type="entry name" value="PKS_KR"/>
    <property type="match status" value="1"/>
</dbReference>
<name>A0A0F9MUN5_9ZZZZ</name>
<gene>
    <name evidence="4" type="ORF">LCGC14_1030780</name>
</gene>
<dbReference type="InterPro" id="IPR002347">
    <property type="entry name" value="SDR_fam"/>
</dbReference>
<dbReference type="GO" id="GO:0016616">
    <property type="term" value="F:oxidoreductase activity, acting on the CH-OH group of donors, NAD or NADP as acceptor"/>
    <property type="evidence" value="ECO:0007669"/>
    <property type="project" value="UniProtKB-ARBA"/>
</dbReference>
<comment type="caution">
    <text evidence="4">The sequence shown here is derived from an EMBL/GenBank/DDBJ whole genome shotgun (WGS) entry which is preliminary data.</text>
</comment>
<dbReference type="Gene3D" id="3.40.50.720">
    <property type="entry name" value="NAD(P)-binding Rossmann-like Domain"/>
    <property type="match status" value="1"/>
</dbReference>
<evidence type="ECO:0000259" key="3">
    <source>
        <dbReference type="SMART" id="SM00822"/>
    </source>
</evidence>
<evidence type="ECO:0000256" key="1">
    <source>
        <dbReference type="ARBA" id="ARBA00006484"/>
    </source>
</evidence>
<dbReference type="Pfam" id="PF00106">
    <property type="entry name" value="adh_short"/>
    <property type="match status" value="1"/>
</dbReference>
<feature type="domain" description="Ketoreductase" evidence="3">
    <location>
        <begin position="6"/>
        <end position="189"/>
    </location>
</feature>
<dbReference type="FunFam" id="3.40.50.720:FF:000047">
    <property type="entry name" value="NADP-dependent L-serine/L-allo-threonine dehydrogenase"/>
    <property type="match status" value="1"/>
</dbReference>
<dbReference type="PANTHER" id="PTHR44196:SF1">
    <property type="entry name" value="DEHYDROGENASE_REDUCTASE SDR FAMILY MEMBER 7B"/>
    <property type="match status" value="1"/>
</dbReference>
<dbReference type="InterPro" id="IPR057326">
    <property type="entry name" value="KR_dom"/>
</dbReference>
<dbReference type="PRINTS" id="PR00080">
    <property type="entry name" value="SDRFAMILY"/>
</dbReference>
<proteinExistence type="inferred from homology"/>
<dbReference type="GO" id="GO:0016020">
    <property type="term" value="C:membrane"/>
    <property type="evidence" value="ECO:0007669"/>
    <property type="project" value="TreeGrafter"/>
</dbReference>
<dbReference type="PANTHER" id="PTHR44196">
    <property type="entry name" value="DEHYDROGENASE/REDUCTASE SDR FAMILY MEMBER 7B"/>
    <property type="match status" value="1"/>
</dbReference>
<evidence type="ECO:0000256" key="2">
    <source>
        <dbReference type="ARBA" id="ARBA00023002"/>
    </source>
</evidence>